<evidence type="ECO:0000313" key="2">
    <source>
        <dbReference type="EMBL" id="QDT88513.1"/>
    </source>
</evidence>
<dbReference type="InterPro" id="IPR044398">
    <property type="entry name" value="Globin-sensor_dom"/>
</dbReference>
<dbReference type="PANTHER" id="PTHR42071">
    <property type="entry name" value="PROTOGLOBIN DOMAIN-CONTAINING PROTEIN"/>
    <property type="match status" value="1"/>
</dbReference>
<dbReference type="Proteomes" id="UP000316855">
    <property type="component" value="Chromosome"/>
</dbReference>
<sequence length="190" mass="21812">MRQIDEEKLESDLTYRFQYLVDFIGITADDLETIHATAAALAPLVPSLVDAVYDQLFRYDCTKRHFVPRQHGYEGETPESIETLTLDHEMIQFRKQHLGRYLEALVTRDYDEKMVQYLDLVGKIHTPQAGSPTLDVPLVQMNALMGFVSTALINTILGLNLDRATEIKTLTAFNKLLWVQNDLINRHYQA</sequence>
<dbReference type="GO" id="GO:0019825">
    <property type="term" value="F:oxygen binding"/>
    <property type="evidence" value="ECO:0007669"/>
    <property type="project" value="InterPro"/>
</dbReference>
<accession>A0A517V6A0</accession>
<proteinExistence type="predicted"/>
<dbReference type="GO" id="GO:0020037">
    <property type="term" value="F:heme binding"/>
    <property type="evidence" value="ECO:0007669"/>
    <property type="project" value="InterPro"/>
</dbReference>
<dbReference type="Gene3D" id="1.10.490.10">
    <property type="entry name" value="Globins"/>
    <property type="match status" value="1"/>
</dbReference>
<evidence type="ECO:0000313" key="3">
    <source>
        <dbReference type="Proteomes" id="UP000316855"/>
    </source>
</evidence>
<dbReference type="EMBL" id="CP036343">
    <property type="protein sequence ID" value="QDT88513.1"/>
    <property type="molecule type" value="Genomic_DNA"/>
</dbReference>
<dbReference type="KEGG" id="gax:Pan161_01290"/>
<name>A0A517V6A0_9PLAN</name>
<feature type="domain" description="Globin-sensor" evidence="1">
    <location>
        <begin position="15"/>
        <end position="189"/>
    </location>
</feature>
<dbReference type="OrthoDB" id="267853at2"/>
<protein>
    <recommendedName>
        <fullName evidence="1">Globin-sensor domain-containing protein</fullName>
    </recommendedName>
</protein>
<keyword evidence="3" id="KW-1185">Reference proteome</keyword>
<dbReference type="InterPro" id="IPR012292">
    <property type="entry name" value="Globin/Proto"/>
</dbReference>
<gene>
    <name evidence="2" type="ORF">Pan161_01290</name>
</gene>
<dbReference type="Pfam" id="PF11563">
    <property type="entry name" value="Protoglobin"/>
    <property type="match status" value="1"/>
</dbReference>
<dbReference type="RefSeq" id="WP_145223686.1">
    <property type="nucleotide sequence ID" value="NZ_CP036343.1"/>
</dbReference>
<reference evidence="2 3" key="1">
    <citation type="submission" date="2019-02" db="EMBL/GenBank/DDBJ databases">
        <title>Deep-cultivation of Planctomycetes and their phenomic and genomic characterization uncovers novel biology.</title>
        <authorList>
            <person name="Wiegand S."/>
            <person name="Jogler M."/>
            <person name="Boedeker C."/>
            <person name="Pinto D."/>
            <person name="Vollmers J."/>
            <person name="Rivas-Marin E."/>
            <person name="Kohn T."/>
            <person name="Peeters S.H."/>
            <person name="Heuer A."/>
            <person name="Rast P."/>
            <person name="Oberbeckmann S."/>
            <person name="Bunk B."/>
            <person name="Jeske O."/>
            <person name="Meyerdierks A."/>
            <person name="Storesund J.E."/>
            <person name="Kallscheuer N."/>
            <person name="Luecker S."/>
            <person name="Lage O.M."/>
            <person name="Pohl T."/>
            <person name="Merkel B.J."/>
            <person name="Hornburger P."/>
            <person name="Mueller R.-W."/>
            <person name="Bruemmer F."/>
            <person name="Labrenz M."/>
            <person name="Spormann A.M."/>
            <person name="Op den Camp H."/>
            <person name="Overmann J."/>
            <person name="Amann R."/>
            <person name="Jetten M.S.M."/>
            <person name="Mascher T."/>
            <person name="Medema M.H."/>
            <person name="Devos D.P."/>
            <person name="Kaster A.-K."/>
            <person name="Ovreas L."/>
            <person name="Rohde M."/>
            <person name="Galperin M.Y."/>
            <person name="Jogler C."/>
        </authorList>
    </citation>
    <scope>NUCLEOTIDE SEQUENCE [LARGE SCALE GENOMIC DNA]</scope>
    <source>
        <strain evidence="2 3">Pan161</strain>
    </source>
</reference>
<evidence type="ECO:0000259" key="1">
    <source>
        <dbReference type="Pfam" id="PF11563"/>
    </source>
</evidence>
<organism evidence="2 3">
    <name type="scientific">Gimesia algae</name>
    <dbReference type="NCBI Taxonomy" id="2527971"/>
    <lineage>
        <taxon>Bacteria</taxon>
        <taxon>Pseudomonadati</taxon>
        <taxon>Planctomycetota</taxon>
        <taxon>Planctomycetia</taxon>
        <taxon>Planctomycetales</taxon>
        <taxon>Planctomycetaceae</taxon>
        <taxon>Gimesia</taxon>
    </lineage>
</organism>
<dbReference type="AlphaFoldDB" id="A0A517V6A0"/>
<dbReference type="PANTHER" id="PTHR42071:SF1">
    <property type="entry name" value="GLOBIN-SENSOR DOMAIN-CONTAINING PROTEIN"/>
    <property type="match status" value="1"/>
</dbReference>